<dbReference type="AlphaFoldDB" id="F9Q7C4"/>
<evidence type="ECO:0000313" key="2">
    <source>
        <dbReference type="Proteomes" id="UP000006235"/>
    </source>
</evidence>
<sequence length="37" mass="4176">MVSWQNLPEFIIAISINISIVGQVGKYTVWPTLLTEN</sequence>
<evidence type="ECO:0000313" key="1">
    <source>
        <dbReference type="EMBL" id="EGV06598.1"/>
    </source>
</evidence>
<name>F9Q7C4_9PAST</name>
<protein>
    <submittedName>
        <fullName evidence="1">Uncharacterized protein</fullName>
    </submittedName>
</protein>
<comment type="caution">
    <text evidence="1">The sequence shown here is derived from an EMBL/GenBank/DDBJ whole genome shotgun (WGS) entry which is preliminary data.</text>
</comment>
<proteinExistence type="predicted"/>
<accession>F9Q7C4</accession>
<gene>
    <name evidence="1" type="ORF">HMPREF9952_0168</name>
</gene>
<dbReference type="EMBL" id="AFUV01000006">
    <property type="protein sequence ID" value="EGV06598.1"/>
    <property type="molecule type" value="Genomic_DNA"/>
</dbReference>
<dbReference type="Proteomes" id="UP000006235">
    <property type="component" value="Unassembled WGS sequence"/>
</dbReference>
<reference evidence="1 2" key="1">
    <citation type="submission" date="2011-07" db="EMBL/GenBank/DDBJ databases">
        <authorList>
            <person name="Harkins D.M."/>
            <person name="Madupu R."/>
            <person name="Durkin A.S."/>
            <person name="Torralba M."/>
            <person name="Methe B."/>
            <person name="Sutton G.G."/>
            <person name="Nelson K.E."/>
        </authorList>
    </citation>
    <scope>NUCLEOTIDE SEQUENCE [LARGE SCALE GENOMIC DNA]</scope>
    <source>
        <strain evidence="1 2">HK 85</strain>
    </source>
</reference>
<organism evidence="1 2">
    <name type="scientific">Haemophilus pittmaniae HK 85</name>
    <dbReference type="NCBI Taxonomy" id="1035188"/>
    <lineage>
        <taxon>Bacteria</taxon>
        <taxon>Pseudomonadati</taxon>
        <taxon>Pseudomonadota</taxon>
        <taxon>Gammaproteobacteria</taxon>
        <taxon>Pasteurellales</taxon>
        <taxon>Pasteurellaceae</taxon>
        <taxon>Haemophilus</taxon>
    </lineage>
</organism>